<feature type="transmembrane region" description="Helical" evidence="2">
    <location>
        <begin position="288"/>
        <end position="306"/>
    </location>
</feature>
<dbReference type="AlphaFoldDB" id="V7PKM4"/>
<name>V7PKM4_PLAYE</name>
<gene>
    <name evidence="3" type="ORF">YYC_02387</name>
</gene>
<proteinExistence type="predicted"/>
<keyword evidence="4" id="KW-1185">Reference proteome</keyword>
<dbReference type="Proteomes" id="UP000018538">
    <property type="component" value="Unassembled WGS sequence"/>
</dbReference>
<protein>
    <recommendedName>
        <fullName evidence="5">YIR protein</fullName>
    </recommendedName>
</protein>
<sequence length="328" mass="37905">MLTSRMCGEFDTLWRFFPDDANESGEYTFTKRLFTKYCPNNCETNIDKINAGCLWLFNKFYGSSDNFSKNANENIDIVIYIMTWLGYKLNKMLNKQFSNLNEFYSNHMENNQEYEQPIDDVDGCSSYKDLINKKKEFIYIDIKVMSKFYDAFKVLCKMINNADKKDGGKTYLEKAKEFVIEYQKLLNDNDTEDSSYNKILSTLSNDYNFYKGRNIYSSMGKVLPELTTKKKMEIPPSHNGSQDVSPSETTELGSENEIPGSETEISDLDTTASNSDTTAPISSTLNKFISIPFIFVVTLILLGIAYKYSLFGFRKRAQKQHLRENLKK</sequence>
<evidence type="ECO:0000313" key="3">
    <source>
        <dbReference type="EMBL" id="ETB59994.1"/>
    </source>
</evidence>
<dbReference type="Pfam" id="PF06022">
    <property type="entry name" value="Cir_Bir_Yir"/>
    <property type="match status" value="1"/>
</dbReference>
<evidence type="ECO:0008006" key="5">
    <source>
        <dbReference type="Google" id="ProtNLM"/>
    </source>
</evidence>
<evidence type="ECO:0000256" key="2">
    <source>
        <dbReference type="SAM" id="Phobius"/>
    </source>
</evidence>
<evidence type="ECO:0000256" key="1">
    <source>
        <dbReference type="SAM" id="MobiDB-lite"/>
    </source>
</evidence>
<organism evidence="3 4">
    <name type="scientific">Plasmodium yoelii 17X</name>
    <dbReference type="NCBI Taxonomy" id="1323249"/>
    <lineage>
        <taxon>Eukaryota</taxon>
        <taxon>Sar</taxon>
        <taxon>Alveolata</taxon>
        <taxon>Apicomplexa</taxon>
        <taxon>Aconoidasida</taxon>
        <taxon>Haemosporida</taxon>
        <taxon>Plasmodiidae</taxon>
        <taxon>Plasmodium</taxon>
        <taxon>Plasmodium (Vinckeia)</taxon>
    </lineage>
</organism>
<reference evidence="3 4" key="1">
    <citation type="submission" date="2013-11" db="EMBL/GenBank/DDBJ databases">
        <title>The Genome Sequence of Plasmodium yoelii 17X.</title>
        <authorList>
            <consortium name="The Broad Institute Genomics Platform"/>
            <consortium name="The Broad Institute Genome Sequencing Center for Infectious Disease"/>
            <person name="Neafsey D."/>
            <person name="Adams J."/>
            <person name="Walker B."/>
            <person name="Young S.K."/>
            <person name="Zeng Q."/>
            <person name="Gargeya S."/>
            <person name="Fitzgerald M."/>
            <person name="Haas B."/>
            <person name="Abouelleil A."/>
            <person name="Alvarado L."/>
            <person name="Chapman S.B."/>
            <person name="Gainer-Dewar J."/>
            <person name="Goldberg J."/>
            <person name="Griggs A."/>
            <person name="Gujja S."/>
            <person name="Hansen M."/>
            <person name="Howarth C."/>
            <person name="Imamovic A."/>
            <person name="Ireland A."/>
            <person name="Larimer J."/>
            <person name="McCowan C."/>
            <person name="Murphy C."/>
            <person name="Pearson M."/>
            <person name="Poon T.W."/>
            <person name="Priest M."/>
            <person name="Roberts A."/>
            <person name="Saif S."/>
            <person name="Shea T."/>
            <person name="Sykes S."/>
            <person name="Wortman J."/>
            <person name="Nusbaum C."/>
            <person name="Birren B."/>
        </authorList>
    </citation>
    <scope>NUCLEOTIDE SEQUENCE [LARGE SCALE GENOMIC DNA]</scope>
    <source>
        <strain evidence="3 4">17X</strain>
    </source>
</reference>
<keyword evidence="2" id="KW-1133">Transmembrane helix</keyword>
<accession>V7PKM4</accession>
<dbReference type="EMBL" id="KI635763">
    <property type="protein sequence ID" value="ETB59994.1"/>
    <property type="molecule type" value="Genomic_DNA"/>
</dbReference>
<dbReference type="InterPro" id="IPR006477">
    <property type="entry name" value="Yir_bir_cir"/>
</dbReference>
<feature type="region of interest" description="Disordered" evidence="1">
    <location>
        <begin position="231"/>
        <end position="276"/>
    </location>
</feature>
<keyword evidence="2" id="KW-0472">Membrane</keyword>
<dbReference type="NCBIfam" id="TIGR01590">
    <property type="entry name" value="yir-bir-cir_Pla"/>
    <property type="match status" value="1"/>
</dbReference>
<evidence type="ECO:0000313" key="4">
    <source>
        <dbReference type="Proteomes" id="UP000018538"/>
    </source>
</evidence>
<feature type="compositionally biased region" description="Polar residues" evidence="1">
    <location>
        <begin position="238"/>
        <end position="253"/>
    </location>
</feature>
<keyword evidence="2" id="KW-0812">Transmembrane</keyword>
<dbReference type="OrthoDB" id="373273at2759"/>